<evidence type="ECO:0000256" key="1">
    <source>
        <dbReference type="SAM" id="MobiDB-lite"/>
    </source>
</evidence>
<evidence type="ECO:0000313" key="2">
    <source>
        <dbReference type="EMBL" id="KAF2598419.1"/>
    </source>
</evidence>
<dbReference type="EMBL" id="QGKW02000717">
    <property type="protein sequence ID" value="KAF2598419.1"/>
    <property type="molecule type" value="Genomic_DNA"/>
</dbReference>
<sequence>MTDDGGDDSPNPSDQDRTAQEAPDLGVRQNSAGGAGGDSSPEEKENPSPVLKALEVEGTIPKANVEAAKQANVVIEHAIVVVNDSVVLEGFLTKDTMEKSPSEIFRKLMEDLESMIRKASLFGEGSSKAEVDQTVSNYSLAPESNSWSLVSGQSSPPTSPRKVQNTSNDCNDCISPNGFQALQDICEEGEIEEDEEIEEVEVADSASLNVGSLPVVVVTNEKTSVTACHFAFGDHTSFGDLGWCASELSQFVSGHFLETGWALMGVQNPPPTVRLCASGL</sequence>
<dbReference type="AlphaFoldDB" id="A0A8S9KVJ5"/>
<reference evidence="2" key="1">
    <citation type="submission" date="2019-12" db="EMBL/GenBank/DDBJ databases">
        <title>Genome sequencing and annotation of Brassica cretica.</title>
        <authorList>
            <person name="Studholme D.J."/>
            <person name="Sarris P.F."/>
        </authorList>
    </citation>
    <scope>NUCLEOTIDE SEQUENCE</scope>
    <source>
        <strain evidence="2">PFS-001/15</strain>
        <tissue evidence="2">Leaf</tissue>
    </source>
</reference>
<accession>A0A8S9KVJ5</accession>
<gene>
    <name evidence="2" type="ORF">F2Q68_00009107</name>
</gene>
<comment type="caution">
    <text evidence="2">The sequence shown here is derived from an EMBL/GenBank/DDBJ whole genome shotgun (WGS) entry which is preliminary data.</text>
</comment>
<feature type="region of interest" description="Disordered" evidence="1">
    <location>
        <begin position="1"/>
        <end position="49"/>
    </location>
</feature>
<dbReference type="Proteomes" id="UP000712281">
    <property type="component" value="Unassembled WGS sequence"/>
</dbReference>
<protein>
    <submittedName>
        <fullName evidence="2">Uncharacterized protein</fullName>
    </submittedName>
</protein>
<evidence type="ECO:0000313" key="3">
    <source>
        <dbReference type="Proteomes" id="UP000712281"/>
    </source>
</evidence>
<name>A0A8S9KVJ5_BRACR</name>
<organism evidence="2 3">
    <name type="scientific">Brassica cretica</name>
    <name type="common">Mustard</name>
    <dbReference type="NCBI Taxonomy" id="69181"/>
    <lineage>
        <taxon>Eukaryota</taxon>
        <taxon>Viridiplantae</taxon>
        <taxon>Streptophyta</taxon>
        <taxon>Embryophyta</taxon>
        <taxon>Tracheophyta</taxon>
        <taxon>Spermatophyta</taxon>
        <taxon>Magnoliopsida</taxon>
        <taxon>eudicotyledons</taxon>
        <taxon>Gunneridae</taxon>
        <taxon>Pentapetalae</taxon>
        <taxon>rosids</taxon>
        <taxon>malvids</taxon>
        <taxon>Brassicales</taxon>
        <taxon>Brassicaceae</taxon>
        <taxon>Brassiceae</taxon>
        <taxon>Brassica</taxon>
    </lineage>
</organism>
<proteinExistence type="predicted"/>
<feature type="region of interest" description="Disordered" evidence="1">
    <location>
        <begin position="145"/>
        <end position="166"/>
    </location>
</feature>